<accession>A0AAD6P9Y9</accession>
<comment type="caution">
    <text evidence="1">The sequence shown here is derived from an EMBL/GenBank/DDBJ whole genome shotgun (WGS) entry which is preliminary data.</text>
</comment>
<sequence length="64" mass="7750">MDYLMFYTELRYMKETVQAIPFHAGEKFYGHRNLEIHYKDFIFIETSQTTKGKQCTNFTLNEMV</sequence>
<keyword evidence="2" id="KW-1185">Reference proteome</keyword>
<name>A0AAD6P9Y9_9ROSI</name>
<dbReference type="Proteomes" id="UP001162972">
    <property type="component" value="Chromosome 17"/>
</dbReference>
<gene>
    <name evidence="1" type="ORF">OIU84_028850</name>
</gene>
<evidence type="ECO:0000313" key="1">
    <source>
        <dbReference type="EMBL" id="KAJ6421555.1"/>
    </source>
</evidence>
<organism evidence="1 2">
    <name type="scientific">Salix udensis</name>
    <dbReference type="NCBI Taxonomy" id="889485"/>
    <lineage>
        <taxon>Eukaryota</taxon>
        <taxon>Viridiplantae</taxon>
        <taxon>Streptophyta</taxon>
        <taxon>Embryophyta</taxon>
        <taxon>Tracheophyta</taxon>
        <taxon>Spermatophyta</taxon>
        <taxon>Magnoliopsida</taxon>
        <taxon>eudicotyledons</taxon>
        <taxon>Gunneridae</taxon>
        <taxon>Pentapetalae</taxon>
        <taxon>rosids</taxon>
        <taxon>fabids</taxon>
        <taxon>Malpighiales</taxon>
        <taxon>Salicaceae</taxon>
        <taxon>Saliceae</taxon>
        <taxon>Salix</taxon>
    </lineage>
</organism>
<dbReference type="EMBL" id="JAPFFJ010000008">
    <property type="protein sequence ID" value="KAJ6421555.1"/>
    <property type="molecule type" value="Genomic_DNA"/>
</dbReference>
<proteinExistence type="predicted"/>
<protein>
    <submittedName>
        <fullName evidence="1">Uncharacterized protein</fullName>
    </submittedName>
</protein>
<evidence type="ECO:0000313" key="2">
    <source>
        <dbReference type="Proteomes" id="UP001162972"/>
    </source>
</evidence>
<dbReference type="AlphaFoldDB" id="A0AAD6P9Y9"/>
<reference evidence="1 2" key="1">
    <citation type="journal article" date="2023" name="Int. J. Mol. Sci.">
        <title>De Novo Assembly and Annotation of 11 Diverse Shrub Willow (Salix) Genomes Reveals Novel Gene Organization in Sex-Linked Regions.</title>
        <authorList>
            <person name="Hyden B."/>
            <person name="Feng K."/>
            <person name="Yates T.B."/>
            <person name="Jawdy S."/>
            <person name="Cereghino C."/>
            <person name="Smart L.B."/>
            <person name="Muchero W."/>
        </authorList>
    </citation>
    <scope>NUCLEOTIDE SEQUENCE [LARGE SCALE GENOMIC DNA]</scope>
    <source>
        <tissue evidence="1">Shoot tip</tissue>
    </source>
</reference>